<dbReference type="PANTHER" id="PTHR34613">
    <property type="entry name" value="SLL0800 PROTEIN"/>
    <property type="match status" value="1"/>
</dbReference>
<dbReference type="PANTHER" id="PTHR34613:SF1">
    <property type="entry name" value="SLL6017 PROTEIN"/>
    <property type="match status" value="1"/>
</dbReference>
<evidence type="ECO:0000313" key="2">
    <source>
        <dbReference type="Proteomes" id="UP000653231"/>
    </source>
</evidence>
<keyword evidence="2" id="KW-1185">Reference proteome</keyword>
<evidence type="ECO:0000313" key="1">
    <source>
        <dbReference type="EMBL" id="MBD3143560.1"/>
    </source>
</evidence>
<organism evidence="1 2">
    <name type="scientific">Microbispora bryophytorum subsp. camponoti</name>
    <dbReference type="NCBI Taxonomy" id="1677852"/>
    <lineage>
        <taxon>Bacteria</taxon>
        <taxon>Bacillati</taxon>
        <taxon>Actinomycetota</taxon>
        <taxon>Actinomycetes</taxon>
        <taxon>Streptosporangiales</taxon>
        <taxon>Streptosporangiaceae</taxon>
        <taxon>Microbispora</taxon>
    </lineage>
</organism>
<proteinExistence type="predicted"/>
<dbReference type="EMBL" id="JACXRZ010000006">
    <property type="protein sequence ID" value="MBD3143560.1"/>
    <property type="molecule type" value="Genomic_DNA"/>
</dbReference>
<comment type="caution">
    <text evidence="1">The sequence shown here is derived from an EMBL/GenBank/DDBJ whole genome shotgun (WGS) entry which is preliminary data.</text>
</comment>
<gene>
    <name evidence="1" type="ORF">IEQ31_10280</name>
</gene>
<dbReference type="RefSeq" id="WP_191051235.1">
    <property type="nucleotide sequence ID" value="NZ_JACXRZ010000006.1"/>
</dbReference>
<evidence type="ECO:0008006" key="3">
    <source>
        <dbReference type="Google" id="ProtNLM"/>
    </source>
</evidence>
<accession>A0ABR8L251</accession>
<dbReference type="Proteomes" id="UP000653231">
    <property type="component" value="Unassembled WGS sequence"/>
</dbReference>
<protein>
    <recommendedName>
        <fullName evidence="3">DUF4365 domain-containing protein</fullName>
    </recommendedName>
</protein>
<reference evidence="1 2" key="1">
    <citation type="submission" date="2020-09" db="EMBL/GenBank/DDBJ databases">
        <title>Actinomycete isolated from the Camponotus japonicus Mayr.</title>
        <authorList>
            <person name="Gong X."/>
        </authorList>
    </citation>
    <scope>NUCLEOTIDE SEQUENCE [LARGE SCALE GENOMIC DNA]</scope>
    <source>
        <strain evidence="1 2">2C-HV3</strain>
    </source>
</reference>
<sequence>MPGIAHEMPIELIRNRPETALELLRCAKRIELPPFAAVRVESADSTQPSPIEFRADSVVVVRDETGTAVMAVIVEVQQGRDAGKRFSWPVYVTTLRSQHKCDTALLVICPDRSTARWCERTIHLGPGGAITPLAIDPGRIPLITDPDQARASPELAVLSAVAHPAEADDEQVLQAMLEGLATLDQDRARVYLSYVISSLRDVTVKRLEEMMTTIQDFDYLGEKYFSHWLAKGEVRGEAKGEIKSIFSVLDARGLEISDDARERIRRCEDPDQLDAWVRRAAVITTVDELFSE</sequence>
<name>A0ABR8L251_9ACTN</name>